<dbReference type="InterPro" id="IPR051052">
    <property type="entry name" value="Diverse_substrate_MTase"/>
</dbReference>
<dbReference type="OrthoDB" id="9797252at2"/>
<dbReference type="InterPro" id="IPR013216">
    <property type="entry name" value="Methyltransf_11"/>
</dbReference>
<protein>
    <submittedName>
        <fullName evidence="5">Class I SAM-dependent methyltransferase</fullName>
    </submittedName>
</protein>
<dbReference type="GO" id="GO:0032259">
    <property type="term" value="P:methylation"/>
    <property type="evidence" value="ECO:0007669"/>
    <property type="project" value="UniProtKB-KW"/>
</dbReference>
<gene>
    <name evidence="5" type="ORF">CXK91_21300</name>
</gene>
<evidence type="ECO:0000256" key="1">
    <source>
        <dbReference type="ARBA" id="ARBA00008361"/>
    </source>
</evidence>
<evidence type="ECO:0000256" key="3">
    <source>
        <dbReference type="ARBA" id="ARBA00022679"/>
    </source>
</evidence>
<evidence type="ECO:0000259" key="4">
    <source>
        <dbReference type="Pfam" id="PF08241"/>
    </source>
</evidence>
<accession>A0A2S4AHC1</accession>
<reference evidence="5 6" key="1">
    <citation type="submission" date="2018-01" db="EMBL/GenBank/DDBJ databases">
        <title>Denitrification phenotypes of diverse strains of Pseudomonas stutzeri.</title>
        <authorList>
            <person name="Milligan D.A."/>
            <person name="Bergaust L."/>
            <person name="Bakken L.R."/>
            <person name="Frostegard A."/>
        </authorList>
    </citation>
    <scope>NUCLEOTIDE SEQUENCE [LARGE SCALE GENOMIC DNA]</scope>
    <source>
        <strain evidence="5 6">24a13</strain>
    </source>
</reference>
<keyword evidence="3 5" id="KW-0808">Transferase</keyword>
<keyword evidence="2 5" id="KW-0489">Methyltransferase</keyword>
<dbReference type="RefSeq" id="WP_103458005.1">
    <property type="nucleotide sequence ID" value="NZ_JAMOHQ010000017.1"/>
</dbReference>
<proteinExistence type="inferred from homology"/>
<dbReference type="Proteomes" id="UP000237068">
    <property type="component" value="Unassembled WGS sequence"/>
</dbReference>
<dbReference type="Gene3D" id="3.40.50.150">
    <property type="entry name" value="Vaccinia Virus protein VP39"/>
    <property type="match status" value="1"/>
</dbReference>
<evidence type="ECO:0000313" key="6">
    <source>
        <dbReference type="Proteomes" id="UP000237068"/>
    </source>
</evidence>
<dbReference type="CDD" id="cd02440">
    <property type="entry name" value="AdoMet_MTases"/>
    <property type="match status" value="1"/>
</dbReference>
<dbReference type="AlphaFoldDB" id="A0A2S4AHC1"/>
<dbReference type="Pfam" id="PF08241">
    <property type="entry name" value="Methyltransf_11"/>
    <property type="match status" value="1"/>
</dbReference>
<organism evidence="5 6">
    <name type="scientific">Stutzerimonas stutzeri</name>
    <name type="common">Pseudomonas stutzeri</name>
    <dbReference type="NCBI Taxonomy" id="316"/>
    <lineage>
        <taxon>Bacteria</taxon>
        <taxon>Pseudomonadati</taxon>
        <taxon>Pseudomonadota</taxon>
        <taxon>Gammaproteobacteria</taxon>
        <taxon>Pseudomonadales</taxon>
        <taxon>Pseudomonadaceae</taxon>
        <taxon>Stutzerimonas</taxon>
    </lineage>
</organism>
<dbReference type="SUPFAM" id="SSF53335">
    <property type="entry name" value="S-adenosyl-L-methionine-dependent methyltransferases"/>
    <property type="match status" value="1"/>
</dbReference>
<evidence type="ECO:0000313" key="5">
    <source>
        <dbReference type="EMBL" id="POH80860.1"/>
    </source>
</evidence>
<name>A0A2S4AHC1_STUST</name>
<dbReference type="PANTHER" id="PTHR44942">
    <property type="entry name" value="METHYLTRANSF_11 DOMAIN-CONTAINING PROTEIN"/>
    <property type="match status" value="1"/>
</dbReference>
<dbReference type="InterPro" id="IPR029063">
    <property type="entry name" value="SAM-dependent_MTases_sf"/>
</dbReference>
<evidence type="ECO:0000256" key="2">
    <source>
        <dbReference type="ARBA" id="ARBA00022603"/>
    </source>
</evidence>
<feature type="domain" description="Methyltransferase type 11" evidence="4">
    <location>
        <begin position="52"/>
        <end position="140"/>
    </location>
</feature>
<dbReference type="PANTHER" id="PTHR44942:SF4">
    <property type="entry name" value="METHYLTRANSFERASE TYPE 11 DOMAIN-CONTAINING PROTEIN"/>
    <property type="match status" value="1"/>
</dbReference>
<dbReference type="GO" id="GO:0008757">
    <property type="term" value="F:S-adenosylmethionine-dependent methyltransferase activity"/>
    <property type="evidence" value="ECO:0007669"/>
    <property type="project" value="InterPro"/>
</dbReference>
<comment type="similarity">
    <text evidence="1">Belongs to the methyltransferase superfamily.</text>
</comment>
<dbReference type="EMBL" id="PPXG01000011">
    <property type="protein sequence ID" value="POH80860.1"/>
    <property type="molecule type" value="Genomic_DNA"/>
</dbReference>
<comment type="caution">
    <text evidence="5">The sequence shown here is derived from an EMBL/GenBank/DDBJ whole genome shotgun (WGS) entry which is preliminary data.</text>
</comment>
<sequence length="261" mass="29122">MSAREAPTPNPASDSVQLFSSRSVDYARFRPTYPEALFTWLASQCVATDTALDLAAGNGQASIPLIGHFRRVLACDASTKQLSAVGDWSGVRRFVAEAEYLPLRRNQLDLLVVAQALHWFATPTFFAQAQFALKPNGLFCAWCYSLLEVSAEVDAVIRTLYSETLSGYWPAGRSSVDAGYSDIQAPFESIETPAFALEACWNLSELIGYLGTWSAVKLWRQRHDRDPIAMIEARLSSAWGPAERRRIIRWPLHFLTGFPNR</sequence>